<keyword evidence="4" id="KW-1185">Reference proteome</keyword>
<comment type="caution">
    <text evidence="3">The sequence shown here is derived from an EMBL/GenBank/DDBJ whole genome shotgun (WGS) entry which is preliminary data.</text>
</comment>
<dbReference type="InterPro" id="IPR025565">
    <property type="entry name" value="DUF4328"/>
</dbReference>
<organism evidence="3 4">
    <name type="scientific">Sphingomonas chungangi</name>
    <dbReference type="NCBI Taxonomy" id="2683589"/>
    <lineage>
        <taxon>Bacteria</taxon>
        <taxon>Pseudomonadati</taxon>
        <taxon>Pseudomonadota</taxon>
        <taxon>Alphaproteobacteria</taxon>
        <taxon>Sphingomonadales</taxon>
        <taxon>Sphingomonadaceae</taxon>
        <taxon>Sphingomonas</taxon>
    </lineage>
</organism>
<dbReference type="Proteomes" id="UP000570166">
    <property type="component" value="Unassembled WGS sequence"/>
</dbReference>
<feature type="transmembrane region" description="Helical" evidence="1">
    <location>
        <begin position="14"/>
        <end position="39"/>
    </location>
</feature>
<keyword evidence="1" id="KW-0472">Membrane</keyword>
<feature type="transmembrane region" description="Helical" evidence="1">
    <location>
        <begin position="173"/>
        <end position="192"/>
    </location>
</feature>
<evidence type="ECO:0000313" key="3">
    <source>
        <dbReference type="EMBL" id="MBA2932824.1"/>
    </source>
</evidence>
<feature type="domain" description="DUF4328" evidence="2">
    <location>
        <begin position="61"/>
        <end position="198"/>
    </location>
</feature>
<reference evidence="3 4" key="1">
    <citation type="submission" date="2020-07" db="EMBL/GenBank/DDBJ databases">
        <authorList>
            <person name="Sun Q."/>
        </authorList>
    </citation>
    <scope>NUCLEOTIDE SEQUENCE [LARGE SCALE GENOMIC DNA]</scope>
    <source>
        <strain evidence="3 4">CGMCC 1.13654</strain>
    </source>
</reference>
<keyword evidence="1" id="KW-1133">Transmembrane helix</keyword>
<keyword evidence="1" id="KW-0812">Transmembrane</keyword>
<feature type="transmembrane region" description="Helical" evidence="1">
    <location>
        <begin position="59"/>
        <end position="84"/>
    </location>
</feature>
<feature type="transmembrane region" description="Helical" evidence="1">
    <location>
        <begin position="96"/>
        <end position="116"/>
    </location>
</feature>
<evidence type="ECO:0000313" key="4">
    <source>
        <dbReference type="Proteomes" id="UP000570166"/>
    </source>
</evidence>
<sequence>MDEIRDPGPIGRQAVIWTWIWLAGEIGSGSAGLALALFYPPGADPGDADPSTLAGRLLAAMGILTVVSFLLFVVAAVLSCIWIFRMTAVKRALANAPSMTPGWAVGWFFIPIANLFKPFDGIREAWQVAAGAGDWPSVPTPMLLRVWWALWLGWTILDNIIARIENALIETGWLLALSGAIAVPLAILWMRIVRHITAAQAIQRDATAFL</sequence>
<protein>
    <submittedName>
        <fullName evidence="3">DUF4328 domain-containing protein</fullName>
    </submittedName>
</protein>
<evidence type="ECO:0000259" key="2">
    <source>
        <dbReference type="Pfam" id="PF14219"/>
    </source>
</evidence>
<evidence type="ECO:0000256" key="1">
    <source>
        <dbReference type="SAM" id="Phobius"/>
    </source>
</evidence>
<gene>
    <name evidence="3" type="ORF">HZF05_01820</name>
</gene>
<accession>A0A838L0U4</accession>
<dbReference type="EMBL" id="JACEIB010000001">
    <property type="protein sequence ID" value="MBA2932824.1"/>
    <property type="molecule type" value="Genomic_DNA"/>
</dbReference>
<name>A0A838L0U4_9SPHN</name>
<proteinExistence type="predicted"/>
<dbReference type="RefSeq" id="WP_160364914.1">
    <property type="nucleotide sequence ID" value="NZ_JACEIB010000001.1"/>
</dbReference>
<dbReference type="Pfam" id="PF14219">
    <property type="entry name" value="DUF4328"/>
    <property type="match status" value="1"/>
</dbReference>
<dbReference type="AlphaFoldDB" id="A0A838L0U4"/>